<feature type="signal peptide" evidence="1">
    <location>
        <begin position="1"/>
        <end position="23"/>
    </location>
</feature>
<keyword evidence="1" id="KW-0732">Signal</keyword>
<comment type="caution">
    <text evidence="2">The sequence shown here is derived from an EMBL/GenBank/DDBJ whole genome shotgun (WGS) entry which is preliminary data.</text>
</comment>
<evidence type="ECO:0000313" key="2">
    <source>
        <dbReference type="EMBL" id="NMF90745.1"/>
    </source>
</evidence>
<dbReference type="EMBL" id="WTVR01000050">
    <property type="protein sequence ID" value="NMF90745.1"/>
    <property type="molecule type" value="Genomic_DNA"/>
</dbReference>
<organism evidence="2 3">
    <name type="scientific">Aromatoleum petrolei</name>
    <dbReference type="NCBI Taxonomy" id="76116"/>
    <lineage>
        <taxon>Bacteria</taxon>
        <taxon>Pseudomonadati</taxon>
        <taxon>Pseudomonadota</taxon>
        <taxon>Betaproteobacteria</taxon>
        <taxon>Rhodocyclales</taxon>
        <taxon>Rhodocyclaceae</taxon>
        <taxon>Aromatoleum</taxon>
    </lineage>
</organism>
<keyword evidence="3" id="KW-1185">Reference proteome</keyword>
<evidence type="ECO:0000313" key="3">
    <source>
        <dbReference type="Proteomes" id="UP000652074"/>
    </source>
</evidence>
<evidence type="ECO:0008006" key="4">
    <source>
        <dbReference type="Google" id="ProtNLM"/>
    </source>
</evidence>
<reference evidence="2 3" key="1">
    <citation type="submission" date="2019-12" db="EMBL/GenBank/DDBJ databases">
        <title>Comparative genomics gives insights into the taxonomy of the Azoarcus-Aromatoleum group and reveals separate origins of nif in the plant-associated Azoarcus and non-plant-associated Aromatoleum sub-groups.</title>
        <authorList>
            <person name="Lafos M."/>
            <person name="Maluk M."/>
            <person name="Batista M."/>
            <person name="Junghare M."/>
            <person name="Carmona M."/>
            <person name="Faoro H."/>
            <person name="Cruz L.M."/>
            <person name="Battistoni F."/>
            <person name="De Souza E."/>
            <person name="Pedrosa F."/>
            <person name="Chen W.-M."/>
            <person name="Poole P.S."/>
            <person name="Dixon R.A."/>
            <person name="James E.K."/>
        </authorList>
    </citation>
    <scope>NUCLEOTIDE SEQUENCE [LARGE SCALE GENOMIC DNA]</scope>
    <source>
        <strain evidence="2 3">ToN1</strain>
    </source>
</reference>
<dbReference type="Proteomes" id="UP000652074">
    <property type="component" value="Unassembled WGS sequence"/>
</dbReference>
<dbReference type="InterPro" id="IPR010916">
    <property type="entry name" value="TonB_box_CS"/>
</dbReference>
<dbReference type="RefSeq" id="WP_169208077.1">
    <property type="nucleotide sequence ID" value="NZ_CP059560.1"/>
</dbReference>
<name>A0ABX1MU34_9RHOO</name>
<proteinExistence type="predicted"/>
<feature type="chain" id="PRO_5045421771" description="DnrO protein" evidence="1">
    <location>
        <begin position="24"/>
        <end position="162"/>
    </location>
</feature>
<protein>
    <recommendedName>
        <fullName evidence="4">DnrO protein</fullName>
    </recommendedName>
</protein>
<accession>A0ABX1MU34</accession>
<dbReference type="PROSITE" id="PS00430">
    <property type="entry name" value="TONB_DEPENDENT_REC_1"/>
    <property type="match status" value="1"/>
</dbReference>
<evidence type="ECO:0000256" key="1">
    <source>
        <dbReference type="SAM" id="SignalP"/>
    </source>
</evidence>
<gene>
    <name evidence="2" type="ORF">GPA26_19955</name>
</gene>
<sequence>MRQTLDTLVVVALLALGSTAASAATLVSSNPAPLTAEAARNWRPDERVRVGIDAMRESIVVSASLRPQGATDAVRLAQLGRAMEARVAGMIACCTQDDVGSRHLYALLVEMADGIALMQRAAHPDARRMGLLKVVQALNLYGTMFTHPGWRALDETLEVSAQ</sequence>